<name>A0A4R0R8G6_9APHY</name>
<dbReference type="PROSITE" id="PS50294">
    <property type="entry name" value="WD_REPEATS_REGION"/>
    <property type="match status" value="1"/>
</dbReference>
<dbReference type="STRING" id="92696.A0A4R0R8G6"/>
<feature type="compositionally biased region" description="Pro residues" evidence="4">
    <location>
        <begin position="399"/>
        <end position="414"/>
    </location>
</feature>
<dbReference type="OrthoDB" id="6262491at2759"/>
<evidence type="ECO:0000256" key="3">
    <source>
        <dbReference type="PROSITE-ProRule" id="PRU00221"/>
    </source>
</evidence>
<dbReference type="SUPFAM" id="SSF50978">
    <property type="entry name" value="WD40 repeat-like"/>
    <property type="match status" value="1"/>
</dbReference>
<feature type="repeat" description="WD" evidence="3">
    <location>
        <begin position="85"/>
        <end position="132"/>
    </location>
</feature>
<proteinExistence type="predicted"/>
<dbReference type="Gene3D" id="2.130.10.10">
    <property type="entry name" value="YVTN repeat-like/Quinoprotein amine dehydrogenase"/>
    <property type="match status" value="2"/>
</dbReference>
<evidence type="ECO:0000256" key="2">
    <source>
        <dbReference type="ARBA" id="ARBA00022737"/>
    </source>
</evidence>
<organism evidence="5 6">
    <name type="scientific">Steccherinum ochraceum</name>
    <dbReference type="NCBI Taxonomy" id="92696"/>
    <lineage>
        <taxon>Eukaryota</taxon>
        <taxon>Fungi</taxon>
        <taxon>Dikarya</taxon>
        <taxon>Basidiomycota</taxon>
        <taxon>Agaricomycotina</taxon>
        <taxon>Agaricomycetes</taxon>
        <taxon>Polyporales</taxon>
        <taxon>Steccherinaceae</taxon>
        <taxon>Steccherinum</taxon>
    </lineage>
</organism>
<evidence type="ECO:0000256" key="4">
    <source>
        <dbReference type="SAM" id="MobiDB-lite"/>
    </source>
</evidence>
<dbReference type="PANTHER" id="PTHR22847:SF637">
    <property type="entry name" value="WD REPEAT DOMAIN 5B"/>
    <property type="match status" value="1"/>
</dbReference>
<dbReference type="Proteomes" id="UP000292702">
    <property type="component" value="Unassembled WGS sequence"/>
</dbReference>
<dbReference type="InterPro" id="IPR019775">
    <property type="entry name" value="WD40_repeat_CS"/>
</dbReference>
<evidence type="ECO:0000256" key="1">
    <source>
        <dbReference type="ARBA" id="ARBA00022574"/>
    </source>
</evidence>
<feature type="compositionally biased region" description="Acidic residues" evidence="4">
    <location>
        <begin position="424"/>
        <end position="437"/>
    </location>
</feature>
<gene>
    <name evidence="5" type="ORF">EIP91_008449</name>
</gene>
<dbReference type="PROSITE" id="PS00678">
    <property type="entry name" value="WD_REPEATS_1"/>
    <property type="match status" value="2"/>
</dbReference>
<evidence type="ECO:0000313" key="6">
    <source>
        <dbReference type="Proteomes" id="UP000292702"/>
    </source>
</evidence>
<sequence length="437" mass="48156">MEGEGTNTRMKSLTDKNNFFRAEAELILDEQRKQKAERIKDLGSPIALTGIALALRVQGQYAWIAENTSIVRKVDLETGATVQRLRGHTAPATILTFFDKVPGSGDGKIVISGSWDKSINVWDTEVARLTVEFSPRCLQGLSGKRQTKKLISSTPAHSDFVKTLFVIPSCNLLISGSSDKIVRFWDLSSYTSGNPLPSVGSISAHTRPVECLDARSVSENSAILYTADTMGIIKVWDLSKETGNGAPRWKATLQDELKHHRTGVVEMVYGGGQLWSASSDETAQVVHHPPLTQTPPPRPTPPLTHPKAVKAILPLSVTALAEPYLLTGSGDIIRAYDLSSPDAPELLAETDAHWHDITALRLWMRRTALEDGRTMVEPWVVSTSLDRTVRKWRLSDLLKPPPPKPVEVKPAPPPEVDDTVKLSEEEERELAELMDDD</sequence>
<comment type="caution">
    <text evidence="5">The sequence shown here is derived from an EMBL/GenBank/DDBJ whole genome shotgun (WGS) entry which is preliminary data.</text>
</comment>
<keyword evidence="6" id="KW-1185">Reference proteome</keyword>
<dbReference type="PRINTS" id="PR00320">
    <property type="entry name" value="GPROTEINBRPT"/>
</dbReference>
<protein>
    <submittedName>
        <fullName evidence="5">Uncharacterized protein</fullName>
    </submittedName>
</protein>
<dbReference type="InterPro" id="IPR036322">
    <property type="entry name" value="WD40_repeat_dom_sf"/>
</dbReference>
<dbReference type="PANTHER" id="PTHR22847">
    <property type="entry name" value="WD40 REPEAT PROTEIN"/>
    <property type="match status" value="1"/>
</dbReference>
<dbReference type="EMBL" id="RWJN01000469">
    <property type="protein sequence ID" value="TCD61415.1"/>
    <property type="molecule type" value="Genomic_DNA"/>
</dbReference>
<keyword evidence="1 3" id="KW-0853">WD repeat</keyword>
<reference evidence="5 6" key="1">
    <citation type="submission" date="2018-11" db="EMBL/GenBank/DDBJ databases">
        <title>Genome assembly of Steccherinum ochraceum LE-BIN_3174, the white-rot fungus of the Steccherinaceae family (The Residual Polyporoid clade, Polyporales, Basidiomycota).</title>
        <authorList>
            <person name="Fedorova T.V."/>
            <person name="Glazunova O.A."/>
            <person name="Landesman E.O."/>
            <person name="Moiseenko K.V."/>
            <person name="Psurtseva N.V."/>
            <person name="Savinova O.S."/>
            <person name="Shakhova N.V."/>
            <person name="Tyazhelova T.V."/>
            <person name="Vasina D.V."/>
        </authorList>
    </citation>
    <scope>NUCLEOTIDE SEQUENCE [LARGE SCALE GENOMIC DNA]</scope>
    <source>
        <strain evidence="5 6">LE-BIN_3174</strain>
    </source>
</reference>
<accession>A0A4R0R8G6</accession>
<dbReference type="Pfam" id="PF00400">
    <property type="entry name" value="WD40"/>
    <property type="match status" value="2"/>
</dbReference>
<dbReference type="AlphaFoldDB" id="A0A4R0R8G6"/>
<dbReference type="InterPro" id="IPR001680">
    <property type="entry name" value="WD40_rpt"/>
</dbReference>
<evidence type="ECO:0000313" key="5">
    <source>
        <dbReference type="EMBL" id="TCD61415.1"/>
    </source>
</evidence>
<dbReference type="GO" id="GO:1990234">
    <property type="term" value="C:transferase complex"/>
    <property type="evidence" value="ECO:0007669"/>
    <property type="project" value="UniProtKB-ARBA"/>
</dbReference>
<feature type="repeat" description="WD" evidence="3">
    <location>
        <begin position="154"/>
        <end position="189"/>
    </location>
</feature>
<dbReference type="InterPro" id="IPR015943">
    <property type="entry name" value="WD40/YVTN_repeat-like_dom_sf"/>
</dbReference>
<dbReference type="PROSITE" id="PS50082">
    <property type="entry name" value="WD_REPEATS_2"/>
    <property type="match status" value="2"/>
</dbReference>
<dbReference type="InterPro" id="IPR020472">
    <property type="entry name" value="WD40_PAC1"/>
</dbReference>
<feature type="region of interest" description="Disordered" evidence="4">
    <location>
        <begin position="396"/>
        <end position="437"/>
    </location>
</feature>
<keyword evidence="2" id="KW-0677">Repeat</keyword>
<dbReference type="SMART" id="SM00320">
    <property type="entry name" value="WD40"/>
    <property type="match status" value="4"/>
</dbReference>